<dbReference type="Gene3D" id="3.40.50.1580">
    <property type="entry name" value="Nucleoside phosphorylase domain"/>
    <property type="match status" value="1"/>
</dbReference>
<comment type="caution">
    <text evidence="4">The sequence shown here is derived from an EMBL/GenBank/DDBJ whole genome shotgun (WGS) entry which is preliminary data.</text>
</comment>
<dbReference type="Pfam" id="PF22939">
    <property type="entry name" value="WHD_GPIID"/>
    <property type="match status" value="1"/>
</dbReference>
<evidence type="ECO:0000313" key="4">
    <source>
        <dbReference type="EMBL" id="KND87409.1"/>
    </source>
</evidence>
<dbReference type="GO" id="GO:0003824">
    <property type="term" value="F:catalytic activity"/>
    <property type="evidence" value="ECO:0007669"/>
    <property type="project" value="InterPro"/>
</dbReference>
<feature type="non-terminal residue" evidence="4">
    <location>
        <position position="616"/>
    </location>
</feature>
<dbReference type="OrthoDB" id="194358at2759"/>
<reference evidence="4 5" key="1">
    <citation type="journal article" date="2015" name="BMC Genomics">
        <title>The genome of the truffle-parasite Tolypocladium ophioglossoides and the evolution of antifungal peptaibiotics.</title>
        <authorList>
            <person name="Quandt C.A."/>
            <person name="Bushley K.E."/>
            <person name="Spatafora J.W."/>
        </authorList>
    </citation>
    <scope>NUCLEOTIDE SEQUENCE [LARGE SCALE GENOMIC DNA]</scope>
    <source>
        <strain evidence="4 5">CBS 100239</strain>
    </source>
</reference>
<dbReference type="Gene3D" id="3.40.50.300">
    <property type="entry name" value="P-loop containing nucleotide triphosphate hydrolases"/>
    <property type="match status" value="1"/>
</dbReference>
<evidence type="ECO:0000313" key="5">
    <source>
        <dbReference type="Proteomes" id="UP000036947"/>
    </source>
</evidence>
<dbReference type="SUPFAM" id="SSF52540">
    <property type="entry name" value="P-loop containing nucleoside triphosphate hydrolases"/>
    <property type="match status" value="1"/>
</dbReference>
<gene>
    <name evidence="4" type="ORF">TOPH_07929</name>
</gene>
<dbReference type="STRING" id="1163406.A0A0L0N061"/>
<dbReference type="GO" id="GO:0009116">
    <property type="term" value="P:nucleoside metabolic process"/>
    <property type="evidence" value="ECO:0007669"/>
    <property type="project" value="InterPro"/>
</dbReference>
<keyword evidence="1" id="KW-0677">Repeat</keyword>
<evidence type="ECO:0000259" key="3">
    <source>
        <dbReference type="Pfam" id="PF24883"/>
    </source>
</evidence>
<dbReference type="InterPro" id="IPR056884">
    <property type="entry name" value="NPHP3-like_N"/>
</dbReference>
<protein>
    <submittedName>
        <fullName evidence="4">Uncharacterized protein</fullName>
    </submittedName>
</protein>
<accession>A0A0L0N061</accession>
<proteinExistence type="predicted"/>
<dbReference type="PANTHER" id="PTHR10039">
    <property type="entry name" value="AMELOGENIN"/>
    <property type="match status" value="1"/>
</dbReference>
<dbReference type="InterPro" id="IPR035994">
    <property type="entry name" value="Nucleoside_phosphorylase_sf"/>
</dbReference>
<dbReference type="EMBL" id="LFRF01000036">
    <property type="protein sequence ID" value="KND87409.1"/>
    <property type="molecule type" value="Genomic_DNA"/>
</dbReference>
<dbReference type="PANTHER" id="PTHR10039:SF16">
    <property type="entry name" value="GPI INOSITOL-DEACYLASE"/>
    <property type="match status" value="1"/>
</dbReference>
<keyword evidence="5" id="KW-1185">Reference proteome</keyword>
<name>A0A0L0N061_TOLOC</name>
<evidence type="ECO:0000256" key="1">
    <source>
        <dbReference type="ARBA" id="ARBA00022737"/>
    </source>
</evidence>
<dbReference type="Pfam" id="PF24883">
    <property type="entry name" value="NPHP3_N"/>
    <property type="match status" value="1"/>
</dbReference>
<dbReference type="AlphaFoldDB" id="A0A0L0N061"/>
<dbReference type="Proteomes" id="UP000036947">
    <property type="component" value="Unassembled WGS sequence"/>
</dbReference>
<sequence>MTSRKTLDSPDAYAVAWIAALPIERAAAEAMLDEEHGPPTGFVRPQTDTNVYTWGRMGEHNIVIASLAAGMLEKNPKMGKKSKKSPGFAHQGVENDRLFRASCTHVLGPDCRSCDAAGEIQRDPRDTSDPEIHYGIIASGNTLLLVEQKIVGVERIAAATKATIDNIKSDGHIRKIERWLCPPDPSTNANHARELRHEGTGKWLLGNPVFQSWHSGSHRHLWLYGLAGCGKTVLSSTVLDHLAETNDHPVLSFFFDFSDTTKQTIDGMLRSLAFQLSQSSAASISHLDAIFVILDALDESTTRAELLLWIRGFTSRPELDHVQLLYTSRPELEFQRNIPKLIGEGNCLILDKHAINADIRSYVIAKLAHRPDFRDKGLSHDTLERIRSKVGDGADGMFRWAFCQLDSLARCRHNAAIEKALTCLPRDLNETYRRMLESIPSDLKSDAIRLLQLLVYSKRPLRLAEAIEVIATDIEDQSARFNVNRRLFCQTDILDYCPSLVTVVRAANEELHLSHFSVKEYLVTNDQLKLPTASISITRTCLAYLTDIHGSHAEIEQNFPMARFAAEVWVRFAASVETSKGILQATVKFLQEESTFQRWCQLYQQDKRWNNDPGPA</sequence>
<dbReference type="InterPro" id="IPR054471">
    <property type="entry name" value="GPIID_WHD"/>
</dbReference>
<organism evidence="4 5">
    <name type="scientific">Tolypocladium ophioglossoides (strain CBS 100239)</name>
    <name type="common">Snaketongue truffleclub</name>
    <name type="synonym">Elaphocordyceps ophioglossoides</name>
    <dbReference type="NCBI Taxonomy" id="1163406"/>
    <lineage>
        <taxon>Eukaryota</taxon>
        <taxon>Fungi</taxon>
        <taxon>Dikarya</taxon>
        <taxon>Ascomycota</taxon>
        <taxon>Pezizomycotina</taxon>
        <taxon>Sordariomycetes</taxon>
        <taxon>Hypocreomycetidae</taxon>
        <taxon>Hypocreales</taxon>
        <taxon>Ophiocordycipitaceae</taxon>
        <taxon>Tolypocladium</taxon>
    </lineage>
</organism>
<dbReference type="InterPro" id="IPR027417">
    <property type="entry name" value="P-loop_NTPase"/>
</dbReference>
<evidence type="ECO:0000259" key="2">
    <source>
        <dbReference type="Pfam" id="PF22939"/>
    </source>
</evidence>
<feature type="domain" description="Nephrocystin 3-like N-terminal" evidence="3">
    <location>
        <begin position="199"/>
        <end position="287"/>
    </location>
</feature>
<feature type="domain" description="GPI inositol-deacylase winged helix" evidence="2">
    <location>
        <begin position="442"/>
        <end position="526"/>
    </location>
</feature>